<dbReference type="GO" id="GO:0051191">
    <property type="term" value="P:prosthetic group biosynthetic process"/>
    <property type="evidence" value="ECO:0007669"/>
    <property type="project" value="InterPro"/>
</dbReference>
<evidence type="ECO:0000256" key="1">
    <source>
        <dbReference type="ARBA" id="ARBA00012524"/>
    </source>
</evidence>
<evidence type="ECO:0000256" key="3">
    <source>
        <dbReference type="ARBA" id="ARBA00022695"/>
    </source>
</evidence>
<keyword evidence="3" id="KW-0548">Nucleotidyltransferase</keyword>
<dbReference type="EMBL" id="PTIS01000006">
    <property type="protein sequence ID" value="PPK48580.1"/>
    <property type="molecule type" value="Genomic_DNA"/>
</dbReference>
<dbReference type="RefSeq" id="WP_029451355.1">
    <property type="nucleotide sequence ID" value="NZ_PTIS01000006.1"/>
</dbReference>
<dbReference type="InterPro" id="IPR005551">
    <property type="entry name" value="CitX"/>
</dbReference>
<evidence type="ECO:0000256" key="2">
    <source>
        <dbReference type="ARBA" id="ARBA00022679"/>
    </source>
</evidence>
<dbReference type="OrthoDB" id="3196716at2"/>
<dbReference type="GeneID" id="75089597"/>
<dbReference type="Pfam" id="PF03802">
    <property type="entry name" value="CitX"/>
    <property type="match status" value="1"/>
</dbReference>
<gene>
    <name evidence="5" type="ORF">BD821_106102</name>
</gene>
<protein>
    <recommendedName>
        <fullName evidence="1">citrate lyase holo-[acyl-carrier protein] synthase</fullName>
        <ecNumber evidence="1">2.7.7.61</ecNumber>
    </recommendedName>
</protein>
<name>A0A2S6FYQ5_9CLOT</name>
<evidence type="ECO:0000313" key="5">
    <source>
        <dbReference type="EMBL" id="PPK48580.1"/>
    </source>
</evidence>
<accession>A0A2S6FYQ5</accession>
<dbReference type="GO" id="GO:0050519">
    <property type="term" value="F:holo-citrate lyase synthase activity"/>
    <property type="evidence" value="ECO:0007669"/>
    <property type="project" value="UniProtKB-EC"/>
</dbReference>
<evidence type="ECO:0000313" key="6">
    <source>
        <dbReference type="Proteomes" id="UP000239863"/>
    </source>
</evidence>
<dbReference type="Proteomes" id="UP000239863">
    <property type="component" value="Unassembled WGS sequence"/>
</dbReference>
<sequence length="172" mass="19875">MNYTKEDILVEREKRVSFQEELLDRFDKTLVFIRVNYPGIMKDNSTSQGIIMVMDKLLDAMFGSVNVFKLITITAEGPNITMILDKESLEVKKMCVEIEDNHPLGRCVDIDVYSSDDKKSISRKILGKAPRRCFICDENAMICVRSENHEFKDVVDYIEKSYKWFKGAVNEG</sequence>
<proteinExistence type="predicted"/>
<reference evidence="5 6" key="1">
    <citation type="submission" date="2018-02" db="EMBL/GenBank/DDBJ databases">
        <title>Genomic Encyclopedia of Archaeal and Bacterial Type Strains, Phase II (KMG-II): from individual species to whole genera.</title>
        <authorList>
            <person name="Goeker M."/>
        </authorList>
    </citation>
    <scope>NUCLEOTIDE SEQUENCE [LARGE SCALE GENOMIC DNA]</scope>
    <source>
        <strain evidence="5 6">DSM 15099</strain>
    </source>
</reference>
<evidence type="ECO:0000256" key="4">
    <source>
        <dbReference type="ARBA" id="ARBA00048574"/>
    </source>
</evidence>
<dbReference type="NCBIfam" id="TIGR03124">
    <property type="entry name" value="citrate_citX"/>
    <property type="match status" value="1"/>
</dbReference>
<organism evidence="5 6">
    <name type="scientific">Clostridium algidicarnis DSM 15099</name>
    <dbReference type="NCBI Taxonomy" id="1121295"/>
    <lineage>
        <taxon>Bacteria</taxon>
        <taxon>Bacillati</taxon>
        <taxon>Bacillota</taxon>
        <taxon>Clostridia</taxon>
        <taxon>Eubacteriales</taxon>
        <taxon>Clostridiaceae</taxon>
        <taxon>Clostridium</taxon>
    </lineage>
</organism>
<comment type="caution">
    <text evidence="5">The sequence shown here is derived from an EMBL/GenBank/DDBJ whole genome shotgun (WGS) entry which is preliminary data.</text>
</comment>
<dbReference type="EC" id="2.7.7.61" evidence="1"/>
<keyword evidence="2" id="KW-0808">Transferase</keyword>
<dbReference type="AlphaFoldDB" id="A0A2S6FYQ5"/>
<dbReference type="STRING" id="37659.GCA_000703125_00662"/>
<comment type="catalytic activity">
    <reaction evidence="4">
        <text>apo-[citrate lyase ACP] + 2'-(5''-triphospho-alpha-D-ribosyl)-3'-dephospho-CoA = holo-[citrate lyase ACP] + diphosphate</text>
        <dbReference type="Rhea" id="RHEA:16333"/>
        <dbReference type="Rhea" id="RHEA-COMP:10157"/>
        <dbReference type="Rhea" id="RHEA-COMP:10158"/>
        <dbReference type="ChEBI" id="CHEBI:29999"/>
        <dbReference type="ChEBI" id="CHEBI:33019"/>
        <dbReference type="ChEBI" id="CHEBI:61378"/>
        <dbReference type="ChEBI" id="CHEBI:82683"/>
        <dbReference type="EC" id="2.7.7.61"/>
    </reaction>
</comment>